<dbReference type="PANTHER" id="PTHR24421">
    <property type="entry name" value="NITRATE/NITRITE SENSOR PROTEIN NARX-RELATED"/>
    <property type="match status" value="1"/>
</dbReference>
<dbReference type="EC" id="2.7.13.3" evidence="2"/>
<keyword evidence="4" id="KW-0808">Transferase</keyword>
<keyword evidence="13" id="KW-1185">Reference proteome</keyword>
<evidence type="ECO:0000259" key="9">
    <source>
        <dbReference type="Pfam" id="PF02518"/>
    </source>
</evidence>
<dbReference type="GO" id="GO:0016020">
    <property type="term" value="C:membrane"/>
    <property type="evidence" value="ECO:0007669"/>
    <property type="project" value="InterPro"/>
</dbReference>
<dbReference type="Pfam" id="PF07730">
    <property type="entry name" value="HisKA_3"/>
    <property type="match status" value="1"/>
</dbReference>
<dbReference type="Pfam" id="PF02518">
    <property type="entry name" value="HATPase_c"/>
    <property type="match status" value="1"/>
</dbReference>
<evidence type="ECO:0000256" key="1">
    <source>
        <dbReference type="ARBA" id="ARBA00000085"/>
    </source>
</evidence>
<dbReference type="InterPro" id="IPR050482">
    <property type="entry name" value="Sensor_HK_TwoCompSys"/>
</dbReference>
<proteinExistence type="predicted"/>
<evidence type="ECO:0000256" key="3">
    <source>
        <dbReference type="ARBA" id="ARBA00022553"/>
    </source>
</evidence>
<accession>A0A3M2M4B6</accession>
<dbReference type="Gene3D" id="3.30.565.10">
    <property type="entry name" value="Histidine kinase-like ATPase, C-terminal domain"/>
    <property type="match status" value="1"/>
</dbReference>
<keyword evidence="6 12" id="KW-0418">Kinase</keyword>
<evidence type="ECO:0000256" key="8">
    <source>
        <dbReference type="ARBA" id="ARBA00023012"/>
    </source>
</evidence>
<keyword evidence="3" id="KW-0597">Phosphoprotein</keyword>
<dbReference type="GO" id="GO:0005524">
    <property type="term" value="F:ATP binding"/>
    <property type="evidence" value="ECO:0007669"/>
    <property type="project" value="UniProtKB-KW"/>
</dbReference>
<evidence type="ECO:0000313" key="13">
    <source>
        <dbReference type="Proteomes" id="UP000282674"/>
    </source>
</evidence>
<evidence type="ECO:0000256" key="2">
    <source>
        <dbReference type="ARBA" id="ARBA00012438"/>
    </source>
</evidence>
<evidence type="ECO:0000256" key="6">
    <source>
        <dbReference type="ARBA" id="ARBA00022777"/>
    </source>
</evidence>
<feature type="domain" description="Signal transduction histidine kinase subgroup 3 dimerisation and phosphoacceptor" evidence="10">
    <location>
        <begin position="198"/>
        <end position="268"/>
    </location>
</feature>
<dbReference type="EMBL" id="RFFG01000024">
    <property type="protein sequence ID" value="RMI43663.1"/>
    <property type="molecule type" value="Genomic_DNA"/>
</dbReference>
<dbReference type="InterPro" id="IPR055558">
    <property type="entry name" value="DUF7134"/>
</dbReference>
<dbReference type="SUPFAM" id="SSF55874">
    <property type="entry name" value="ATPase domain of HSP90 chaperone/DNA topoisomerase II/histidine kinase"/>
    <property type="match status" value="1"/>
</dbReference>
<evidence type="ECO:0000313" key="12">
    <source>
        <dbReference type="EMBL" id="RMI43663.1"/>
    </source>
</evidence>
<dbReference type="Proteomes" id="UP000282674">
    <property type="component" value="Unassembled WGS sequence"/>
</dbReference>
<dbReference type="GO" id="GO:0046983">
    <property type="term" value="F:protein dimerization activity"/>
    <property type="evidence" value="ECO:0007669"/>
    <property type="project" value="InterPro"/>
</dbReference>
<dbReference type="InterPro" id="IPR011712">
    <property type="entry name" value="Sig_transdc_His_kin_sub3_dim/P"/>
</dbReference>
<dbReference type="RefSeq" id="WP_122195121.1">
    <property type="nucleotide sequence ID" value="NZ_JBHSKC010000008.1"/>
</dbReference>
<dbReference type="Pfam" id="PF23539">
    <property type="entry name" value="DUF7134"/>
    <property type="match status" value="1"/>
</dbReference>
<dbReference type="AlphaFoldDB" id="A0A3M2M4B6"/>
<organism evidence="12 13">
    <name type="scientific">Actinomadura harenae</name>
    <dbReference type="NCBI Taxonomy" id="2483351"/>
    <lineage>
        <taxon>Bacteria</taxon>
        <taxon>Bacillati</taxon>
        <taxon>Actinomycetota</taxon>
        <taxon>Actinomycetes</taxon>
        <taxon>Streptosporangiales</taxon>
        <taxon>Thermomonosporaceae</taxon>
        <taxon>Actinomadura</taxon>
    </lineage>
</organism>
<dbReference type="Gene3D" id="1.20.5.1930">
    <property type="match status" value="1"/>
</dbReference>
<dbReference type="OrthoDB" id="3288457at2"/>
<keyword evidence="8" id="KW-0902">Two-component regulatory system</keyword>
<dbReference type="InterPro" id="IPR036890">
    <property type="entry name" value="HATPase_C_sf"/>
</dbReference>
<reference evidence="12 13" key="1">
    <citation type="submission" date="2018-10" db="EMBL/GenBank/DDBJ databases">
        <title>Isolation from soil.</title>
        <authorList>
            <person name="Hu J."/>
        </authorList>
    </citation>
    <scope>NUCLEOTIDE SEQUENCE [LARGE SCALE GENOMIC DNA]</scope>
    <source>
        <strain evidence="12 13">NEAU-Ht49</strain>
    </source>
</reference>
<gene>
    <name evidence="12" type="ORF">EBO15_15625</name>
</gene>
<dbReference type="CDD" id="cd16917">
    <property type="entry name" value="HATPase_UhpB-NarQ-NarX-like"/>
    <property type="match status" value="1"/>
</dbReference>
<dbReference type="GO" id="GO:0000155">
    <property type="term" value="F:phosphorelay sensor kinase activity"/>
    <property type="evidence" value="ECO:0007669"/>
    <property type="project" value="InterPro"/>
</dbReference>
<sequence length="407" mass="42383">MSTDALAVLRGTRLRLAGRPWLTDAALGGGLSVLDALTLLAGRHSAPSPAGLLLWAAQTVPLLWRRRWPRAVLAAMTGLFTLFEILDPVPGKTPGPYFLIFGVYAVARYRPVRDGATATVLALAAATAVELATGRAEPPRPDSLNPDSVTAFAAYFAAAFLLGCGRRRIEDDARSLRDLNERLRAERETNARQAVVAERARIAGELHDVVAHHVSAIAVQARSTEDVLVTAPGPAAQDTGDIALEGVTRIAETADTALVEMRRILGLLSVGGEGEAAEPSLAHLDRLVQAAEAAGCRVTASVDGSALALAAALQASAYRVVREAITNVLKHAGPVGVRVAVGCDASALRVEVVNGPPGADHRPVPGSGRGLVGMRERVAAFGGTLETGPAPDGGWRVAATIPLEGLR</sequence>
<evidence type="ECO:0000256" key="5">
    <source>
        <dbReference type="ARBA" id="ARBA00022741"/>
    </source>
</evidence>
<feature type="domain" description="Histidine kinase/HSP90-like ATPase" evidence="9">
    <location>
        <begin position="316"/>
        <end position="404"/>
    </location>
</feature>
<evidence type="ECO:0000259" key="11">
    <source>
        <dbReference type="Pfam" id="PF23539"/>
    </source>
</evidence>
<evidence type="ECO:0000259" key="10">
    <source>
        <dbReference type="Pfam" id="PF07730"/>
    </source>
</evidence>
<comment type="caution">
    <text evidence="12">The sequence shown here is derived from an EMBL/GenBank/DDBJ whole genome shotgun (WGS) entry which is preliminary data.</text>
</comment>
<name>A0A3M2M4B6_9ACTN</name>
<dbReference type="PANTHER" id="PTHR24421:SF10">
    <property type="entry name" value="NITRATE_NITRITE SENSOR PROTEIN NARQ"/>
    <property type="match status" value="1"/>
</dbReference>
<protein>
    <recommendedName>
        <fullName evidence="2">histidine kinase</fullName>
        <ecNumber evidence="2">2.7.13.3</ecNumber>
    </recommendedName>
</protein>
<keyword evidence="5" id="KW-0547">Nucleotide-binding</keyword>
<evidence type="ECO:0000256" key="4">
    <source>
        <dbReference type="ARBA" id="ARBA00022679"/>
    </source>
</evidence>
<evidence type="ECO:0000256" key="7">
    <source>
        <dbReference type="ARBA" id="ARBA00022840"/>
    </source>
</evidence>
<dbReference type="InterPro" id="IPR003594">
    <property type="entry name" value="HATPase_dom"/>
</dbReference>
<keyword evidence="7" id="KW-0067">ATP-binding</keyword>
<feature type="domain" description="DUF7134" evidence="11">
    <location>
        <begin position="16"/>
        <end position="167"/>
    </location>
</feature>
<comment type="catalytic activity">
    <reaction evidence="1">
        <text>ATP + protein L-histidine = ADP + protein N-phospho-L-histidine.</text>
        <dbReference type="EC" id="2.7.13.3"/>
    </reaction>
</comment>